<dbReference type="PANTHER" id="PTHR46060">
    <property type="entry name" value="MARINER MOS1 TRANSPOSASE-LIKE PROTEIN"/>
    <property type="match status" value="1"/>
</dbReference>
<keyword evidence="2" id="KW-1185">Reference proteome</keyword>
<accession>A0A9Q1AYD3</accession>
<dbReference type="Proteomes" id="UP001142489">
    <property type="component" value="Unassembled WGS sequence"/>
</dbReference>
<sequence length="89" mass="10318">KDLDPILQPQNAHSHTSYETQEALLCLQFKEVLPHPLYSHSLATCDFHLFPKMKEHLKGHHFHSDDKVKGAIQSWCQPQPPEFLSDRFA</sequence>
<organism evidence="1 2">
    <name type="scientific">Phrynocephalus forsythii</name>
    <dbReference type="NCBI Taxonomy" id="171643"/>
    <lineage>
        <taxon>Eukaryota</taxon>
        <taxon>Metazoa</taxon>
        <taxon>Chordata</taxon>
        <taxon>Craniata</taxon>
        <taxon>Vertebrata</taxon>
        <taxon>Euteleostomi</taxon>
        <taxon>Lepidosauria</taxon>
        <taxon>Squamata</taxon>
        <taxon>Bifurcata</taxon>
        <taxon>Unidentata</taxon>
        <taxon>Episquamata</taxon>
        <taxon>Toxicofera</taxon>
        <taxon>Iguania</taxon>
        <taxon>Acrodonta</taxon>
        <taxon>Agamidae</taxon>
        <taxon>Agaminae</taxon>
        <taxon>Phrynocephalus</taxon>
    </lineage>
</organism>
<name>A0A9Q1AYD3_9SAUR</name>
<proteinExistence type="predicted"/>
<dbReference type="InterPro" id="IPR052709">
    <property type="entry name" value="Transposase-MT_Hybrid"/>
</dbReference>
<evidence type="ECO:0000313" key="1">
    <source>
        <dbReference type="EMBL" id="KAJ7320349.1"/>
    </source>
</evidence>
<reference evidence="1" key="1">
    <citation type="journal article" date="2023" name="DNA Res.">
        <title>Chromosome-level genome assembly of Phrynocephalus forsythii using third-generation DNA sequencing and Hi-C analysis.</title>
        <authorList>
            <person name="Qi Y."/>
            <person name="Zhao W."/>
            <person name="Zhao Y."/>
            <person name="Niu C."/>
            <person name="Cao S."/>
            <person name="Zhang Y."/>
        </authorList>
    </citation>
    <scope>NUCLEOTIDE SEQUENCE</scope>
    <source>
        <tissue evidence="1">Muscle</tissue>
    </source>
</reference>
<dbReference type="OrthoDB" id="10017160at2759"/>
<dbReference type="GO" id="GO:0003676">
    <property type="term" value="F:nucleic acid binding"/>
    <property type="evidence" value="ECO:0007669"/>
    <property type="project" value="InterPro"/>
</dbReference>
<gene>
    <name evidence="1" type="ORF">JRQ81_019860</name>
</gene>
<dbReference type="Gene3D" id="3.30.420.10">
    <property type="entry name" value="Ribonuclease H-like superfamily/Ribonuclease H"/>
    <property type="match status" value="1"/>
</dbReference>
<protein>
    <recommendedName>
        <fullName evidence="3">Histone-lysine N-methyltransferase SETMAR</fullName>
    </recommendedName>
</protein>
<dbReference type="AlphaFoldDB" id="A0A9Q1AYD3"/>
<dbReference type="EMBL" id="JAPFRF010000010">
    <property type="protein sequence ID" value="KAJ7320349.1"/>
    <property type="molecule type" value="Genomic_DNA"/>
</dbReference>
<dbReference type="PANTHER" id="PTHR46060:SF1">
    <property type="entry name" value="MARINER MOS1 TRANSPOSASE-LIKE PROTEIN"/>
    <property type="match status" value="1"/>
</dbReference>
<dbReference type="InterPro" id="IPR036397">
    <property type="entry name" value="RNaseH_sf"/>
</dbReference>
<evidence type="ECO:0000313" key="2">
    <source>
        <dbReference type="Proteomes" id="UP001142489"/>
    </source>
</evidence>
<evidence type="ECO:0008006" key="3">
    <source>
        <dbReference type="Google" id="ProtNLM"/>
    </source>
</evidence>
<comment type="caution">
    <text evidence="1">The sequence shown here is derived from an EMBL/GenBank/DDBJ whole genome shotgun (WGS) entry which is preliminary data.</text>
</comment>
<feature type="non-terminal residue" evidence="1">
    <location>
        <position position="1"/>
    </location>
</feature>